<feature type="domain" description="GPI inositol-deacylase PGAP1-like alpha/beta" evidence="5">
    <location>
        <begin position="15"/>
        <end position="142"/>
    </location>
</feature>
<evidence type="ECO:0000313" key="7">
    <source>
        <dbReference type="Proteomes" id="UP000316437"/>
    </source>
</evidence>
<keyword evidence="3" id="KW-0256">Endoplasmic reticulum</keyword>
<dbReference type="Proteomes" id="UP000316437">
    <property type="component" value="Unassembled WGS sequence"/>
</dbReference>
<dbReference type="RefSeq" id="WP_142015309.1">
    <property type="nucleotide sequence ID" value="NZ_VFPD01000001.1"/>
</dbReference>
<comment type="caution">
    <text evidence="6">The sequence shown here is derived from an EMBL/GenBank/DDBJ whole genome shotgun (WGS) entry which is preliminary data.</text>
</comment>
<name>A0A543EI02_9FLAO</name>
<dbReference type="EMBL" id="VFPD01000001">
    <property type="protein sequence ID" value="TQM21149.1"/>
    <property type="molecule type" value="Genomic_DNA"/>
</dbReference>
<keyword evidence="4" id="KW-0472">Membrane</keyword>
<dbReference type="GO" id="GO:0016788">
    <property type="term" value="F:hydrolase activity, acting on ester bonds"/>
    <property type="evidence" value="ECO:0007669"/>
    <property type="project" value="InterPro"/>
</dbReference>
<dbReference type="InterPro" id="IPR029058">
    <property type="entry name" value="AB_hydrolase_fold"/>
</dbReference>
<evidence type="ECO:0000259" key="5">
    <source>
        <dbReference type="Pfam" id="PF07819"/>
    </source>
</evidence>
<comment type="subcellular location">
    <subcellularLocation>
        <location evidence="1">Endoplasmic reticulum</location>
    </subcellularLocation>
    <subcellularLocation>
        <location evidence="2">Membrane</location>
    </subcellularLocation>
</comment>
<dbReference type="Gene3D" id="3.40.50.1820">
    <property type="entry name" value="alpha/beta hydrolase"/>
    <property type="match status" value="1"/>
</dbReference>
<protein>
    <submittedName>
        <fullName evidence="6">PGAP1-like protein</fullName>
    </submittedName>
</protein>
<dbReference type="PANTHER" id="PTHR48182:SF2">
    <property type="entry name" value="PROTEIN SERAC1"/>
    <property type="match status" value="1"/>
</dbReference>
<evidence type="ECO:0000313" key="6">
    <source>
        <dbReference type="EMBL" id="TQM21149.1"/>
    </source>
</evidence>
<evidence type="ECO:0000256" key="1">
    <source>
        <dbReference type="ARBA" id="ARBA00004240"/>
    </source>
</evidence>
<accession>A0A543EI02</accession>
<proteinExistence type="predicted"/>
<sequence length="275" mass="31813">MKAKLPTHLLDESSETAVLFIHGLGGGYSTWNKFSSKLHSIWTEKDAFSLEYDNYYNSRINIPGYTFLIKSIFGKSIDDLATHLNSIIETVCEKYKHIILVCHSMGGLVARKYIINRLKDEKNIGKIRALITYATPHKGSSWANLAKAITHTPSSLFSFNYFKAFIQIKDLSRDSDFIKSLNEDWNNLNVNSKLDFHRVVGLADPIVSPESAEYERDKFSHSFADRNHFTIIKPYKDIKDGALMVTYNYLKKFNEKNEFKELLEEDYSEEDEFEY</sequence>
<dbReference type="PANTHER" id="PTHR48182">
    <property type="entry name" value="PROTEIN SERAC1"/>
    <property type="match status" value="1"/>
</dbReference>
<dbReference type="AlphaFoldDB" id="A0A543EI02"/>
<dbReference type="InterPro" id="IPR052374">
    <property type="entry name" value="SERAC1"/>
</dbReference>
<keyword evidence="7" id="KW-1185">Reference proteome</keyword>
<reference evidence="6 7" key="1">
    <citation type="submission" date="2019-06" db="EMBL/GenBank/DDBJ databases">
        <title>Sorghum-associated microbial communities from plants grown in Nebraska, USA.</title>
        <authorList>
            <person name="Schachtman D."/>
        </authorList>
    </citation>
    <scope>NUCLEOTIDE SEQUENCE [LARGE SCALE GENOMIC DNA]</scope>
    <source>
        <strain evidence="6 7">110</strain>
    </source>
</reference>
<organism evidence="6 7">
    <name type="scientific">Chryseobacterium aquifrigidense</name>
    <dbReference type="NCBI Taxonomy" id="558021"/>
    <lineage>
        <taxon>Bacteria</taxon>
        <taxon>Pseudomonadati</taxon>
        <taxon>Bacteroidota</taxon>
        <taxon>Flavobacteriia</taxon>
        <taxon>Flavobacteriales</taxon>
        <taxon>Weeksellaceae</taxon>
        <taxon>Chryseobacterium group</taxon>
        <taxon>Chryseobacterium</taxon>
    </lineage>
</organism>
<gene>
    <name evidence="6" type="ORF">FB551_0831</name>
</gene>
<evidence type="ECO:0000256" key="4">
    <source>
        <dbReference type="ARBA" id="ARBA00023136"/>
    </source>
</evidence>
<dbReference type="Pfam" id="PF07819">
    <property type="entry name" value="PGAP1"/>
    <property type="match status" value="1"/>
</dbReference>
<evidence type="ECO:0000256" key="2">
    <source>
        <dbReference type="ARBA" id="ARBA00004370"/>
    </source>
</evidence>
<dbReference type="InterPro" id="IPR012908">
    <property type="entry name" value="PGAP1-ab_dom-like"/>
</dbReference>
<evidence type="ECO:0000256" key="3">
    <source>
        <dbReference type="ARBA" id="ARBA00022824"/>
    </source>
</evidence>
<dbReference type="GO" id="GO:0016020">
    <property type="term" value="C:membrane"/>
    <property type="evidence" value="ECO:0007669"/>
    <property type="project" value="UniProtKB-SubCell"/>
</dbReference>
<dbReference type="SUPFAM" id="SSF53474">
    <property type="entry name" value="alpha/beta-Hydrolases"/>
    <property type="match status" value="1"/>
</dbReference>